<feature type="domain" description="Tr-type G" evidence="4">
    <location>
        <begin position="1"/>
        <end position="244"/>
    </location>
</feature>
<dbReference type="EMBL" id="AACANT010000001">
    <property type="protein sequence ID" value="EAJ7666268.1"/>
    <property type="molecule type" value="Genomic_DNA"/>
</dbReference>
<dbReference type="GO" id="GO:0032790">
    <property type="term" value="P:ribosome disassembly"/>
    <property type="evidence" value="ECO:0007669"/>
    <property type="project" value="TreeGrafter"/>
</dbReference>
<name>A0A5T0DX01_CAMCO</name>
<dbReference type="InterPro" id="IPR035647">
    <property type="entry name" value="EFG_III/V"/>
</dbReference>
<reference evidence="5" key="1">
    <citation type="submission" date="2018-05" db="EMBL/GenBank/DDBJ databases">
        <authorList>
            <consortium name="PulseNet: The National Subtyping Network for Foodborne Disease Surveillance"/>
            <person name="Tarr C.L."/>
            <person name="Trees E."/>
            <person name="Katz L.S."/>
            <person name="Carleton-Romer H.A."/>
            <person name="Stroika S."/>
            <person name="Kucerova Z."/>
            <person name="Roache K.F."/>
            <person name="Sabol A.L."/>
            <person name="Besser J."/>
            <person name="Gerner-Smidt P."/>
        </authorList>
    </citation>
    <scope>NUCLEOTIDE SEQUENCE</scope>
    <source>
        <strain evidence="5">2015D-0222</strain>
    </source>
</reference>
<keyword evidence="3" id="KW-0342">GTP-binding</keyword>
<dbReference type="PANTHER" id="PTHR43261:SF1">
    <property type="entry name" value="RIBOSOME-RELEASING FACTOR 2, MITOCHONDRIAL"/>
    <property type="match status" value="1"/>
</dbReference>
<dbReference type="PROSITE" id="PS00301">
    <property type="entry name" value="G_TR_1"/>
    <property type="match status" value="1"/>
</dbReference>
<dbReference type="InterPro" id="IPR053905">
    <property type="entry name" value="EF-G-like_DII"/>
</dbReference>
<dbReference type="Pfam" id="PF00009">
    <property type="entry name" value="GTP_EFTU"/>
    <property type="match status" value="1"/>
</dbReference>
<dbReference type="InterPro" id="IPR027417">
    <property type="entry name" value="P-loop_NTPase"/>
</dbReference>
<sequence length="387" mass="43702">MKIINLGILAHVDAGKTTLTESLLYTSGAIAELGSVDEGTTRTDTMNLERQRGITIQTAVTSFQWEDVKVNIIDTPGHMDFLAEVYRSLSVLDGAVLLVSAKDGIQAQTRILFHALQTMKIPTIFFINKIDQEGIDLPMVYREMKAKLSSEIIVKQKVGQHPHINVTDNDDMEQWEAVIMGNDELLEKYMSGKPFKMSELEQEENRRFQNGTLFPVYHGSAKNNLGIRQLIEVIASKFYSSTPEGQSELCGQVFKIEYSEKRRRFVYVRIYSGTLHLRDVIRISEKEKIKITEMCIPSNGEIVPADHACPGEIVILADDTLKLNDILGNEKLLPHKTRIDNPMPLLRTTVEPQKPEQREALLNALAEIADTDPLLHFDIDTVTHEIM</sequence>
<evidence type="ECO:0000259" key="4">
    <source>
        <dbReference type="PROSITE" id="PS51722"/>
    </source>
</evidence>
<keyword evidence="2" id="KW-0648">Protein biosynthesis</keyword>
<dbReference type="PANTHER" id="PTHR43261">
    <property type="entry name" value="TRANSLATION ELONGATION FACTOR G-RELATED"/>
    <property type="match status" value="1"/>
</dbReference>
<dbReference type="Gene3D" id="3.40.50.300">
    <property type="entry name" value="P-loop containing nucleotide triphosphate hydrolases"/>
    <property type="match status" value="1"/>
</dbReference>
<gene>
    <name evidence="5" type="ORF">A9459_00005</name>
</gene>
<dbReference type="GO" id="GO:0005525">
    <property type="term" value="F:GTP binding"/>
    <property type="evidence" value="ECO:0007669"/>
    <property type="project" value="UniProtKB-KW"/>
</dbReference>
<keyword evidence="1" id="KW-0547">Nucleotide-binding</keyword>
<feature type="non-terminal residue" evidence="5">
    <location>
        <position position="387"/>
    </location>
</feature>
<dbReference type="GO" id="GO:0003924">
    <property type="term" value="F:GTPase activity"/>
    <property type="evidence" value="ECO:0007669"/>
    <property type="project" value="InterPro"/>
</dbReference>
<evidence type="ECO:0000256" key="3">
    <source>
        <dbReference type="ARBA" id="ARBA00023134"/>
    </source>
</evidence>
<accession>A0A5T0DX01</accession>
<dbReference type="NCBIfam" id="TIGR00231">
    <property type="entry name" value="small_GTP"/>
    <property type="match status" value="1"/>
</dbReference>
<dbReference type="SUPFAM" id="SSF52540">
    <property type="entry name" value="P-loop containing nucleoside triphosphate hydrolases"/>
    <property type="match status" value="1"/>
</dbReference>
<organism evidence="5">
    <name type="scientific">Campylobacter coli</name>
    <dbReference type="NCBI Taxonomy" id="195"/>
    <lineage>
        <taxon>Bacteria</taxon>
        <taxon>Pseudomonadati</taxon>
        <taxon>Campylobacterota</taxon>
        <taxon>Epsilonproteobacteria</taxon>
        <taxon>Campylobacterales</taxon>
        <taxon>Campylobacteraceae</taxon>
        <taxon>Campylobacter</taxon>
    </lineage>
</organism>
<dbReference type="PRINTS" id="PR00315">
    <property type="entry name" value="ELONGATNFCT"/>
</dbReference>
<proteinExistence type="predicted"/>
<dbReference type="Pfam" id="PF22042">
    <property type="entry name" value="EF-G_D2"/>
    <property type="match status" value="1"/>
</dbReference>
<dbReference type="PROSITE" id="PS51722">
    <property type="entry name" value="G_TR_2"/>
    <property type="match status" value="1"/>
</dbReference>
<dbReference type="InterPro" id="IPR005225">
    <property type="entry name" value="Small_GTP-bd"/>
</dbReference>
<evidence type="ECO:0000313" key="5">
    <source>
        <dbReference type="EMBL" id="EAJ7666268.1"/>
    </source>
</evidence>
<dbReference type="InterPro" id="IPR000795">
    <property type="entry name" value="T_Tr_GTP-bd_dom"/>
</dbReference>
<dbReference type="PRINTS" id="PR01037">
    <property type="entry name" value="TCRTETOQM"/>
</dbReference>
<evidence type="ECO:0000256" key="2">
    <source>
        <dbReference type="ARBA" id="ARBA00022917"/>
    </source>
</evidence>
<protein>
    <submittedName>
        <fullName evidence="5">GTP-binding protein</fullName>
    </submittedName>
</protein>
<evidence type="ECO:0000256" key="1">
    <source>
        <dbReference type="ARBA" id="ARBA00022741"/>
    </source>
</evidence>
<dbReference type="SUPFAM" id="SSF50447">
    <property type="entry name" value="Translation proteins"/>
    <property type="match status" value="1"/>
</dbReference>
<dbReference type="InterPro" id="IPR009000">
    <property type="entry name" value="Transl_B-barrel_sf"/>
</dbReference>
<dbReference type="CDD" id="cd04168">
    <property type="entry name" value="TetM_like"/>
    <property type="match status" value="1"/>
</dbReference>
<dbReference type="CDD" id="cd03690">
    <property type="entry name" value="Tet_II"/>
    <property type="match status" value="1"/>
</dbReference>
<dbReference type="Gene3D" id="2.40.30.10">
    <property type="entry name" value="Translation factors"/>
    <property type="match status" value="1"/>
</dbReference>
<dbReference type="Gene3D" id="3.30.70.870">
    <property type="entry name" value="Elongation Factor G (Translational Gtpase), domain 3"/>
    <property type="match status" value="1"/>
</dbReference>
<dbReference type="InterPro" id="IPR031157">
    <property type="entry name" value="G_TR_CS"/>
</dbReference>
<comment type="caution">
    <text evidence="5">The sequence shown here is derived from an EMBL/GenBank/DDBJ whole genome shotgun (WGS) entry which is preliminary data.</text>
</comment>
<dbReference type="SUPFAM" id="SSF54980">
    <property type="entry name" value="EF-G C-terminal domain-like"/>
    <property type="match status" value="1"/>
</dbReference>
<dbReference type="AlphaFoldDB" id="A0A5T0DX01"/>